<dbReference type="STRING" id="341663.Q0CUC0"/>
<dbReference type="InterPro" id="IPR012337">
    <property type="entry name" value="RNaseH-like_sf"/>
</dbReference>
<dbReference type="GO" id="GO:0006364">
    <property type="term" value="P:rRNA processing"/>
    <property type="evidence" value="ECO:0007669"/>
    <property type="project" value="TreeGrafter"/>
</dbReference>
<protein>
    <recommendedName>
        <fullName evidence="5">Exonuclease domain-containing protein</fullName>
    </recommendedName>
</protein>
<dbReference type="HOGENOM" id="CLU_658854_0_0_1"/>
<evidence type="ECO:0000259" key="5">
    <source>
        <dbReference type="SMART" id="SM00479"/>
    </source>
</evidence>
<keyword evidence="1" id="KW-0540">Nuclease</keyword>
<dbReference type="OrthoDB" id="16516at2759"/>
<dbReference type="InterPro" id="IPR013520">
    <property type="entry name" value="Ribonucl_H"/>
</dbReference>
<dbReference type="GO" id="GO:0003676">
    <property type="term" value="F:nucleic acid binding"/>
    <property type="evidence" value="ECO:0007669"/>
    <property type="project" value="InterPro"/>
</dbReference>
<dbReference type="PANTHER" id="PTHR12801">
    <property type="entry name" value="RNA EXONUCLEASE REXO1 / RECO3 FAMILY MEMBER-RELATED"/>
    <property type="match status" value="1"/>
</dbReference>
<evidence type="ECO:0000313" key="6">
    <source>
        <dbReference type="EMBL" id="EAU37676.1"/>
    </source>
</evidence>
<proteinExistence type="predicted"/>
<dbReference type="RefSeq" id="XP_001211892.1">
    <property type="nucleotide sequence ID" value="XM_001211892.1"/>
</dbReference>
<evidence type="ECO:0000313" key="7">
    <source>
        <dbReference type="Proteomes" id="UP000007963"/>
    </source>
</evidence>
<dbReference type="SUPFAM" id="SSF53098">
    <property type="entry name" value="Ribonuclease H-like"/>
    <property type="match status" value="1"/>
</dbReference>
<gene>
    <name evidence="6" type="ORF">ATEG_02714</name>
</gene>
<dbReference type="EMBL" id="CH476596">
    <property type="protein sequence ID" value="EAU37676.1"/>
    <property type="molecule type" value="Genomic_DNA"/>
</dbReference>
<reference evidence="7" key="1">
    <citation type="submission" date="2005-09" db="EMBL/GenBank/DDBJ databases">
        <title>Annotation of the Aspergillus terreus NIH2624 genome.</title>
        <authorList>
            <person name="Birren B.W."/>
            <person name="Lander E.S."/>
            <person name="Galagan J.E."/>
            <person name="Nusbaum C."/>
            <person name="Devon K."/>
            <person name="Henn M."/>
            <person name="Ma L.-J."/>
            <person name="Jaffe D.B."/>
            <person name="Butler J."/>
            <person name="Alvarez P."/>
            <person name="Gnerre S."/>
            <person name="Grabherr M."/>
            <person name="Kleber M."/>
            <person name="Mauceli E.W."/>
            <person name="Brockman W."/>
            <person name="Rounsley S."/>
            <person name="Young S.K."/>
            <person name="LaButti K."/>
            <person name="Pushparaj V."/>
            <person name="DeCaprio D."/>
            <person name="Crawford M."/>
            <person name="Koehrsen M."/>
            <person name="Engels R."/>
            <person name="Montgomery P."/>
            <person name="Pearson M."/>
            <person name="Howarth C."/>
            <person name="Larson L."/>
            <person name="Luoma S."/>
            <person name="White J."/>
            <person name="Alvarado L."/>
            <person name="Kodira C.D."/>
            <person name="Zeng Q."/>
            <person name="Oleary S."/>
            <person name="Yandava C."/>
            <person name="Denning D.W."/>
            <person name="Nierman W.C."/>
            <person name="Milne T."/>
            <person name="Madden K."/>
        </authorList>
    </citation>
    <scope>NUCLEOTIDE SEQUENCE [LARGE SCALE GENOMIC DNA]</scope>
    <source>
        <strain evidence="7">NIH 2624 / FGSC A1156</strain>
    </source>
</reference>
<evidence type="ECO:0000256" key="2">
    <source>
        <dbReference type="ARBA" id="ARBA00022801"/>
    </source>
</evidence>
<dbReference type="SMART" id="SM00479">
    <property type="entry name" value="EXOIII"/>
    <property type="match status" value="1"/>
</dbReference>
<evidence type="ECO:0000256" key="1">
    <source>
        <dbReference type="ARBA" id="ARBA00022722"/>
    </source>
</evidence>
<dbReference type="VEuPathDB" id="FungiDB:ATEG_02714"/>
<name>Q0CUC0_ASPTN</name>
<dbReference type="InterPro" id="IPR047021">
    <property type="entry name" value="REXO1/3/4-like"/>
</dbReference>
<dbReference type="GO" id="GO:0004527">
    <property type="term" value="F:exonuclease activity"/>
    <property type="evidence" value="ECO:0007669"/>
    <property type="project" value="UniProtKB-KW"/>
</dbReference>
<feature type="region of interest" description="Disordered" evidence="4">
    <location>
        <begin position="1"/>
        <end position="28"/>
    </location>
</feature>
<dbReference type="Proteomes" id="UP000007963">
    <property type="component" value="Unassembled WGS sequence"/>
</dbReference>
<organism evidence="6 7">
    <name type="scientific">Aspergillus terreus (strain NIH 2624 / FGSC A1156)</name>
    <dbReference type="NCBI Taxonomy" id="341663"/>
    <lineage>
        <taxon>Eukaryota</taxon>
        <taxon>Fungi</taxon>
        <taxon>Dikarya</taxon>
        <taxon>Ascomycota</taxon>
        <taxon>Pezizomycotina</taxon>
        <taxon>Eurotiomycetes</taxon>
        <taxon>Eurotiomycetidae</taxon>
        <taxon>Eurotiales</taxon>
        <taxon>Aspergillaceae</taxon>
        <taxon>Aspergillus</taxon>
        <taxon>Aspergillus subgen. Circumdati</taxon>
    </lineage>
</organism>
<dbReference type="GO" id="GO:0005634">
    <property type="term" value="C:nucleus"/>
    <property type="evidence" value="ECO:0007669"/>
    <property type="project" value="TreeGrafter"/>
</dbReference>
<dbReference type="AlphaFoldDB" id="Q0CUC0"/>
<dbReference type="GeneID" id="4317207"/>
<evidence type="ECO:0000256" key="3">
    <source>
        <dbReference type="ARBA" id="ARBA00022839"/>
    </source>
</evidence>
<dbReference type="GO" id="GO:0000027">
    <property type="term" value="P:ribosomal large subunit assembly"/>
    <property type="evidence" value="ECO:0007669"/>
    <property type="project" value="TreeGrafter"/>
</dbReference>
<keyword evidence="3" id="KW-0269">Exonuclease</keyword>
<evidence type="ECO:0000256" key="4">
    <source>
        <dbReference type="SAM" id="MobiDB-lite"/>
    </source>
</evidence>
<keyword evidence="2" id="KW-0378">Hydrolase</keyword>
<accession>Q0CUC0</accession>
<dbReference type="Pfam" id="PF00929">
    <property type="entry name" value="RNase_T"/>
    <property type="match status" value="1"/>
</dbReference>
<sequence length="417" mass="45664">MEAPQTESADQPCPRPLPRPGLHAPQTSFLKDDPAIEIGFTGALAAQHTADDFSVGPLVLRSIATDRDEAQTDNLLASVTVEYQEDTNSESHELTGPEVPAPWSLIPLREREVVLNALQAQCHPIECLAGERYWIQTPSPVDIDMTRNCSYCGGIIRGRGTGALKKARCVKCGHLGRSEGCITFSAHKFAAPDAKLHKMAPTPTYNPGARKAVVLDCEMVGVLGASGREHSEVVRFSAVDFLSGEVIIDSYVSPQGRVTSWRTKFSGVNASVLAEKERQGKSIMGWRAARNLLWQFIDAQTILIGHSLNNDLAVLGMVHTCVVDSAIITRLAVGEDCRRQWALKTLVRQFLDRDIQAGNDGHDCVEDTYATREVVLWCVRNASKLQAWAAGERAIIAKKHKEKDAIVTDSIEVAFEE</sequence>
<feature type="domain" description="Exonuclease" evidence="5">
    <location>
        <begin position="211"/>
        <end position="384"/>
    </location>
</feature>
<dbReference type="CDD" id="cd06137">
    <property type="entry name" value="DEDDh_RNase"/>
    <property type="match status" value="1"/>
</dbReference>
<dbReference type="eggNOG" id="KOG2248">
    <property type="taxonomic scope" value="Eukaryota"/>
</dbReference>
<dbReference type="Gene3D" id="3.30.420.10">
    <property type="entry name" value="Ribonuclease H-like superfamily/Ribonuclease H"/>
    <property type="match status" value="1"/>
</dbReference>
<dbReference type="InterPro" id="IPR036397">
    <property type="entry name" value="RNaseH_sf"/>
</dbReference>
<dbReference type="PANTHER" id="PTHR12801:SF114">
    <property type="entry name" value="EXONUCLEASE, PUTATIVE (AFU_ORTHOLOGUE AFUA_7G00870)-RELATED"/>
    <property type="match status" value="1"/>
</dbReference>